<accession>A0A9X0A776</accession>
<organism evidence="2 3">
    <name type="scientific">Desmophyllum pertusum</name>
    <dbReference type="NCBI Taxonomy" id="174260"/>
    <lineage>
        <taxon>Eukaryota</taxon>
        <taxon>Metazoa</taxon>
        <taxon>Cnidaria</taxon>
        <taxon>Anthozoa</taxon>
        <taxon>Hexacorallia</taxon>
        <taxon>Scleractinia</taxon>
        <taxon>Caryophylliina</taxon>
        <taxon>Caryophylliidae</taxon>
        <taxon>Desmophyllum</taxon>
    </lineage>
</organism>
<reference evidence="2" key="1">
    <citation type="submission" date="2023-01" db="EMBL/GenBank/DDBJ databases">
        <title>Genome assembly of the deep-sea coral Lophelia pertusa.</title>
        <authorList>
            <person name="Herrera S."/>
            <person name="Cordes E."/>
        </authorList>
    </citation>
    <scope>NUCLEOTIDE SEQUENCE</scope>
    <source>
        <strain evidence="2">USNM1676648</strain>
        <tissue evidence="2">Polyp</tissue>
    </source>
</reference>
<proteinExistence type="predicted"/>
<feature type="compositionally biased region" description="Basic residues" evidence="1">
    <location>
        <begin position="33"/>
        <end position="42"/>
    </location>
</feature>
<comment type="caution">
    <text evidence="2">The sequence shown here is derived from an EMBL/GenBank/DDBJ whole genome shotgun (WGS) entry which is preliminary data.</text>
</comment>
<gene>
    <name evidence="2" type="ORF">OS493_000430</name>
</gene>
<feature type="compositionally biased region" description="Basic and acidic residues" evidence="1">
    <location>
        <begin position="1"/>
        <end position="17"/>
    </location>
</feature>
<feature type="compositionally biased region" description="Basic and acidic residues" evidence="1">
    <location>
        <begin position="57"/>
        <end position="69"/>
    </location>
</feature>
<feature type="region of interest" description="Disordered" evidence="1">
    <location>
        <begin position="1"/>
        <end position="78"/>
    </location>
</feature>
<dbReference type="Proteomes" id="UP001163046">
    <property type="component" value="Unassembled WGS sequence"/>
</dbReference>
<sequence length="128" mass="14586">MEVENGKEAKSKEKEEEKMEIEEEKGEEEKGKDKSKKKKQKEKSKTSESSSSSDEEEKGKAAKNKEEKKRKTVKKVTINNSKVRKCPVCKVKVTHLRRHVVALHVNKGERLAVSQLESLLQASIHGEE</sequence>
<dbReference type="AlphaFoldDB" id="A0A9X0A776"/>
<evidence type="ECO:0000313" key="3">
    <source>
        <dbReference type="Proteomes" id="UP001163046"/>
    </source>
</evidence>
<evidence type="ECO:0000313" key="2">
    <source>
        <dbReference type="EMBL" id="KAJ7394612.1"/>
    </source>
</evidence>
<name>A0A9X0A776_9CNID</name>
<protein>
    <submittedName>
        <fullName evidence="2">Uncharacterized protein</fullName>
    </submittedName>
</protein>
<keyword evidence="3" id="KW-1185">Reference proteome</keyword>
<evidence type="ECO:0000256" key="1">
    <source>
        <dbReference type="SAM" id="MobiDB-lite"/>
    </source>
</evidence>
<dbReference type="EMBL" id="MU825396">
    <property type="protein sequence ID" value="KAJ7394612.1"/>
    <property type="molecule type" value="Genomic_DNA"/>
</dbReference>